<dbReference type="SUPFAM" id="SSF53098">
    <property type="entry name" value="Ribonuclease H-like"/>
    <property type="match status" value="1"/>
</dbReference>
<dbReference type="Pfam" id="PF14244">
    <property type="entry name" value="Retrotran_gag_3"/>
    <property type="match status" value="1"/>
</dbReference>
<dbReference type="Pfam" id="PF22936">
    <property type="entry name" value="Pol_BBD"/>
    <property type="match status" value="1"/>
</dbReference>
<name>A0AAW1KCD7_SAPOF</name>
<dbReference type="PANTHER" id="PTHR42648:SF31">
    <property type="entry name" value="RNA-DIRECTED DNA POLYMERASE"/>
    <property type="match status" value="1"/>
</dbReference>
<keyword evidence="5" id="KW-1185">Reference proteome</keyword>
<keyword evidence="1" id="KW-0645">Protease</keyword>
<dbReference type="InterPro" id="IPR012337">
    <property type="entry name" value="RNaseH-like_sf"/>
</dbReference>
<feature type="region of interest" description="Disordered" evidence="2">
    <location>
        <begin position="731"/>
        <end position="761"/>
    </location>
</feature>
<comment type="caution">
    <text evidence="4">The sequence shown here is derived from an EMBL/GenBank/DDBJ whole genome shotgun (WGS) entry which is preliminary data.</text>
</comment>
<proteinExistence type="predicted"/>
<dbReference type="AlphaFoldDB" id="A0AAW1KCD7"/>
<organism evidence="4 5">
    <name type="scientific">Saponaria officinalis</name>
    <name type="common">Common soapwort</name>
    <name type="synonym">Lychnis saponaria</name>
    <dbReference type="NCBI Taxonomy" id="3572"/>
    <lineage>
        <taxon>Eukaryota</taxon>
        <taxon>Viridiplantae</taxon>
        <taxon>Streptophyta</taxon>
        <taxon>Embryophyta</taxon>
        <taxon>Tracheophyta</taxon>
        <taxon>Spermatophyta</taxon>
        <taxon>Magnoliopsida</taxon>
        <taxon>eudicotyledons</taxon>
        <taxon>Gunneridae</taxon>
        <taxon>Pentapetalae</taxon>
        <taxon>Caryophyllales</taxon>
        <taxon>Caryophyllaceae</taxon>
        <taxon>Caryophylleae</taxon>
        <taxon>Saponaria</taxon>
    </lineage>
</organism>
<gene>
    <name evidence="4" type="ORF">RND81_06G125700</name>
</gene>
<dbReference type="EMBL" id="JBDFQZ010000006">
    <property type="protein sequence ID" value="KAK9714860.1"/>
    <property type="molecule type" value="Genomic_DNA"/>
</dbReference>
<evidence type="ECO:0000256" key="2">
    <source>
        <dbReference type="SAM" id="MobiDB-lite"/>
    </source>
</evidence>
<dbReference type="Gene3D" id="3.30.420.10">
    <property type="entry name" value="Ribonuclease H-like superfamily/Ribonuclease H"/>
    <property type="match status" value="1"/>
</dbReference>
<dbReference type="InterPro" id="IPR001584">
    <property type="entry name" value="Integrase_cat-core"/>
</dbReference>
<dbReference type="InterPro" id="IPR054722">
    <property type="entry name" value="PolX-like_BBD"/>
</dbReference>
<dbReference type="Proteomes" id="UP001443914">
    <property type="component" value="Unassembled WGS sequence"/>
</dbReference>
<feature type="region of interest" description="Disordered" evidence="2">
    <location>
        <begin position="201"/>
        <end position="222"/>
    </location>
</feature>
<dbReference type="InterPro" id="IPR029472">
    <property type="entry name" value="Copia-like_N"/>
</dbReference>
<dbReference type="GO" id="GO:0015074">
    <property type="term" value="P:DNA integration"/>
    <property type="evidence" value="ECO:0007669"/>
    <property type="project" value="InterPro"/>
</dbReference>
<dbReference type="PANTHER" id="PTHR42648">
    <property type="entry name" value="TRANSPOSASE, PUTATIVE-RELATED"/>
    <property type="match status" value="1"/>
</dbReference>
<evidence type="ECO:0000259" key="3">
    <source>
        <dbReference type="PROSITE" id="PS50994"/>
    </source>
</evidence>
<evidence type="ECO:0000256" key="1">
    <source>
        <dbReference type="ARBA" id="ARBA00022670"/>
    </source>
</evidence>
<protein>
    <recommendedName>
        <fullName evidence="3">Integrase catalytic domain-containing protein</fullName>
    </recommendedName>
</protein>
<feature type="compositionally biased region" description="Basic and acidic residues" evidence="2">
    <location>
        <begin position="745"/>
        <end position="761"/>
    </location>
</feature>
<evidence type="ECO:0000313" key="5">
    <source>
        <dbReference type="Proteomes" id="UP001443914"/>
    </source>
</evidence>
<dbReference type="PROSITE" id="PS50994">
    <property type="entry name" value="INTEGRASE"/>
    <property type="match status" value="1"/>
</dbReference>
<evidence type="ECO:0000313" key="4">
    <source>
        <dbReference type="EMBL" id="KAK9714860.1"/>
    </source>
</evidence>
<dbReference type="GO" id="GO:0006508">
    <property type="term" value="P:proteolysis"/>
    <property type="evidence" value="ECO:0007669"/>
    <property type="project" value="UniProtKB-KW"/>
</dbReference>
<dbReference type="InterPro" id="IPR039537">
    <property type="entry name" value="Retrotran_Ty1/copia-like"/>
</dbReference>
<dbReference type="Pfam" id="PF25597">
    <property type="entry name" value="SH3_retrovirus"/>
    <property type="match status" value="1"/>
</dbReference>
<sequence>METTHLLKITTTLTGSENYPLWKRQMELALSAKRKPGYVTGKTVKPKEDEEKIETWTVANNQVITWILQNRYTVANGARKFKLSRESYEIAQNGRSIEEYFTQLQVVWDELENLCTLPTITKVTTEIAEYLTAVEKQAEERRLFQFLNGLDKEYGILRSNILMMDHLPSVDHTVSLVLQEEQQTSNLNGARTQEASALLGNGEHEKDRKSNFRPGTRGGFKQERPYQVNMRPSNYKRNASNVKTDQMDLTAAIGAATQQLESLLKLVPNSSGPGKSGGDSEEELECNFVGMMTQTAKNNSRCDWILDSGASNHMTFDLEHLKNVKELNNRLKINLSDGRYVRVTHRGDVTLNGGLRLKNVLYVPEFKQHLLSIQKLTQDNHYYGCTDGDIKGLGKEISGLYYLTSNNEVTKSVIQGARKSVKSPIDVNESGCAECKAKSFEESVDNTNVAKLTKLPFPTNQTTVNDPFDLIHIDIWGPYKVAYKGKFRYFLTIVYDQSRGTWVYLLSQKSEAFETLTAFYEYVKTQFEKRIKFDDFQCWKFFETNGVVHQTSMVDRPQQNGVVERKHRHLLEISRALRFHSGISLNYWGDCVLAAAHLINRLPSSVNKNLTPYEAIYGNEANYEELKVFWCLAMAYNPDRGRDKFQPRVVPCVFLGYPVNRKGYKVEELIFKRRFVTRDLMFYESIFPYSHGHKHKFMHPISMPIIQEEEDCTNDTLEQQSLLEINRQTMETTTQNEQMEEDNDTEKAHETEAHDQLPDRC</sequence>
<feature type="domain" description="Integrase catalytic" evidence="3">
    <location>
        <begin position="463"/>
        <end position="620"/>
    </location>
</feature>
<dbReference type="GO" id="GO:0003676">
    <property type="term" value="F:nucleic acid binding"/>
    <property type="evidence" value="ECO:0007669"/>
    <property type="project" value="InterPro"/>
</dbReference>
<reference evidence="4" key="1">
    <citation type="submission" date="2024-03" db="EMBL/GenBank/DDBJ databases">
        <title>WGS assembly of Saponaria officinalis var. Norfolk2.</title>
        <authorList>
            <person name="Jenkins J."/>
            <person name="Shu S."/>
            <person name="Grimwood J."/>
            <person name="Barry K."/>
            <person name="Goodstein D."/>
            <person name="Schmutz J."/>
            <person name="Leebens-Mack J."/>
            <person name="Osbourn A."/>
        </authorList>
    </citation>
    <scope>NUCLEOTIDE SEQUENCE [LARGE SCALE GENOMIC DNA]</scope>
    <source>
        <strain evidence="4">JIC</strain>
    </source>
</reference>
<dbReference type="InterPro" id="IPR036397">
    <property type="entry name" value="RNaseH_sf"/>
</dbReference>
<keyword evidence="1" id="KW-0378">Hydrolase</keyword>
<dbReference type="InterPro" id="IPR057670">
    <property type="entry name" value="SH3_retrovirus"/>
</dbReference>
<dbReference type="GO" id="GO:0008233">
    <property type="term" value="F:peptidase activity"/>
    <property type="evidence" value="ECO:0007669"/>
    <property type="project" value="UniProtKB-KW"/>
</dbReference>
<accession>A0AAW1KCD7</accession>